<evidence type="ECO:0000313" key="8">
    <source>
        <dbReference type="EMBL" id="WOX05045.1"/>
    </source>
</evidence>
<evidence type="ECO:0000259" key="7">
    <source>
        <dbReference type="PROSITE" id="PS51462"/>
    </source>
</evidence>
<dbReference type="PANTHER" id="PTHR12992">
    <property type="entry name" value="NUDIX HYDROLASE"/>
    <property type="match status" value="1"/>
</dbReference>
<sequence length="206" mass="23178">MTTMLNIIERRFAAVKDELQAKVPRGPDLHGHAAVLLALTDEPDPQVILTLRSQQLSSHSGEVSLPGGRWDETDPSLEFTALRETHEEIGLPADQVRVLGPLWTRNTRWQVAVTPWLGVVSPDAALTPNPGELDAIFRVPLSYFFDDPRIRTDRITIDQRRIYLPAYEYEGFEIWGFTAGVLTEFLVRVLDAPIGRRDDVPVRALS</sequence>
<dbReference type="AlphaFoldDB" id="A0AAU0MWK6"/>
<keyword evidence="4 8" id="KW-0378">Hydrolase</keyword>
<dbReference type="EMBL" id="CP137555">
    <property type="protein sequence ID" value="WOX05045.1"/>
    <property type="molecule type" value="Genomic_DNA"/>
</dbReference>
<dbReference type="SUPFAM" id="SSF55811">
    <property type="entry name" value="Nudix"/>
    <property type="match status" value="1"/>
</dbReference>
<protein>
    <submittedName>
        <fullName evidence="8">CoA pyrophosphatase</fullName>
        <ecNumber evidence="8">3.6.1.55</ecNumber>
    </submittedName>
</protein>
<keyword evidence="3" id="KW-0479">Metal-binding</keyword>
<proteinExistence type="predicted"/>
<gene>
    <name evidence="8" type="ORF">R5R33_15050</name>
</gene>
<dbReference type="CDD" id="cd03426">
    <property type="entry name" value="NUDIX_CoAse_Nudt7"/>
    <property type="match status" value="1"/>
</dbReference>
<evidence type="ECO:0000313" key="9">
    <source>
        <dbReference type="Proteomes" id="UP001302477"/>
    </source>
</evidence>
<evidence type="ECO:0000256" key="3">
    <source>
        <dbReference type="ARBA" id="ARBA00022723"/>
    </source>
</evidence>
<dbReference type="Proteomes" id="UP001302477">
    <property type="component" value="Chromosome"/>
</dbReference>
<dbReference type="GO" id="GO:0010945">
    <property type="term" value="F:coenzyme A diphosphatase activity"/>
    <property type="evidence" value="ECO:0007669"/>
    <property type="project" value="InterPro"/>
</dbReference>
<evidence type="ECO:0000256" key="2">
    <source>
        <dbReference type="ARBA" id="ARBA00001946"/>
    </source>
</evidence>
<dbReference type="GO" id="GO:0035539">
    <property type="term" value="F:8-oxo-7,8-dihydrodeoxyguanosine triphosphate pyrophosphatase activity"/>
    <property type="evidence" value="ECO:0007669"/>
    <property type="project" value="UniProtKB-EC"/>
</dbReference>
<accession>A0AAU0MWK6</accession>
<dbReference type="Pfam" id="PF00293">
    <property type="entry name" value="NUDIX"/>
    <property type="match status" value="1"/>
</dbReference>
<feature type="domain" description="Nudix hydrolase" evidence="7">
    <location>
        <begin position="30"/>
        <end position="161"/>
    </location>
</feature>
<dbReference type="InterPro" id="IPR000086">
    <property type="entry name" value="NUDIX_hydrolase_dom"/>
</dbReference>
<keyword evidence="9" id="KW-1185">Reference proteome</keyword>
<organism evidence="8 9">
    <name type="scientific">Microbulbifer pacificus</name>
    <dbReference type="NCBI Taxonomy" id="407164"/>
    <lineage>
        <taxon>Bacteria</taxon>
        <taxon>Pseudomonadati</taxon>
        <taxon>Pseudomonadota</taxon>
        <taxon>Gammaproteobacteria</taxon>
        <taxon>Cellvibrionales</taxon>
        <taxon>Microbulbiferaceae</taxon>
        <taxon>Microbulbifer</taxon>
    </lineage>
</organism>
<evidence type="ECO:0000256" key="4">
    <source>
        <dbReference type="ARBA" id="ARBA00022801"/>
    </source>
</evidence>
<name>A0AAU0MWK6_9GAMM</name>
<dbReference type="PANTHER" id="PTHR12992:SF11">
    <property type="entry name" value="MITOCHONDRIAL COENZYME A DIPHOSPHATASE NUDT8"/>
    <property type="match status" value="1"/>
</dbReference>
<dbReference type="InterPro" id="IPR045121">
    <property type="entry name" value="CoAse"/>
</dbReference>
<keyword evidence="5" id="KW-0460">Magnesium</keyword>
<reference evidence="8 9" key="1">
    <citation type="submission" date="2023-10" db="EMBL/GenBank/DDBJ databases">
        <title>Description of Microbulbifer bruguierae sp. nov., isolated from the sediments of mangrove plant Bruguiera sexangula and comparative genomic analyses of the genus Microbulbifer.</title>
        <authorList>
            <person name="Long M."/>
        </authorList>
    </citation>
    <scope>NUCLEOTIDE SEQUENCE [LARGE SCALE GENOMIC DNA]</scope>
    <source>
        <strain evidence="8 9">SPO729</strain>
    </source>
</reference>
<evidence type="ECO:0000256" key="6">
    <source>
        <dbReference type="ARBA" id="ARBA00023211"/>
    </source>
</evidence>
<evidence type="ECO:0000256" key="5">
    <source>
        <dbReference type="ARBA" id="ARBA00022842"/>
    </source>
</evidence>
<dbReference type="EC" id="3.6.1.55" evidence="8"/>
<dbReference type="PROSITE" id="PS51462">
    <property type="entry name" value="NUDIX"/>
    <property type="match status" value="1"/>
</dbReference>
<comment type="cofactor">
    <cofactor evidence="1">
        <name>Mn(2+)</name>
        <dbReference type="ChEBI" id="CHEBI:29035"/>
    </cofactor>
</comment>
<dbReference type="GO" id="GO:0046872">
    <property type="term" value="F:metal ion binding"/>
    <property type="evidence" value="ECO:0007669"/>
    <property type="project" value="UniProtKB-KW"/>
</dbReference>
<dbReference type="Gene3D" id="3.90.79.10">
    <property type="entry name" value="Nucleoside Triphosphate Pyrophosphohydrolase"/>
    <property type="match status" value="1"/>
</dbReference>
<dbReference type="InterPro" id="IPR015797">
    <property type="entry name" value="NUDIX_hydrolase-like_dom_sf"/>
</dbReference>
<keyword evidence="6" id="KW-0464">Manganese</keyword>
<dbReference type="RefSeq" id="WP_318953519.1">
    <property type="nucleotide sequence ID" value="NZ_CP137555.1"/>
</dbReference>
<evidence type="ECO:0000256" key="1">
    <source>
        <dbReference type="ARBA" id="ARBA00001936"/>
    </source>
</evidence>
<dbReference type="KEGG" id="mpaf:R5R33_15050"/>
<comment type="cofactor">
    <cofactor evidence="2">
        <name>Mg(2+)</name>
        <dbReference type="ChEBI" id="CHEBI:18420"/>
    </cofactor>
</comment>